<feature type="region of interest" description="Disordered" evidence="5">
    <location>
        <begin position="716"/>
        <end position="790"/>
    </location>
</feature>
<evidence type="ECO:0000313" key="8">
    <source>
        <dbReference type="EMBL" id="KZZ96338.1"/>
    </source>
</evidence>
<dbReference type="PANTHER" id="PTHR12202:SF0">
    <property type="entry name" value="ESF1 HOMOLOG"/>
    <property type="match status" value="1"/>
</dbReference>
<feature type="domain" description="NUC153" evidence="6">
    <location>
        <begin position="702"/>
        <end position="730"/>
    </location>
</feature>
<evidence type="ECO:0000259" key="6">
    <source>
        <dbReference type="Pfam" id="PF08159"/>
    </source>
</evidence>
<feature type="compositionally biased region" description="Basic and acidic residues" evidence="5">
    <location>
        <begin position="558"/>
        <end position="572"/>
    </location>
</feature>
<feature type="region of interest" description="Disordered" evidence="5">
    <location>
        <begin position="665"/>
        <end position="697"/>
    </location>
</feature>
<feature type="compositionally biased region" description="Basic and acidic residues" evidence="5">
    <location>
        <begin position="616"/>
        <end position="625"/>
    </location>
</feature>
<feature type="compositionally biased region" description="Basic and acidic residues" evidence="5">
    <location>
        <begin position="156"/>
        <end position="172"/>
    </location>
</feature>
<feature type="compositionally biased region" description="Acidic residues" evidence="5">
    <location>
        <begin position="143"/>
        <end position="155"/>
    </location>
</feature>
<accession>A0A168CA23</accession>
<comment type="similarity">
    <text evidence="2">Belongs to the ESF1 family.</text>
</comment>
<keyword evidence="4" id="KW-0539">Nucleus</keyword>
<feature type="compositionally biased region" description="Basic and acidic residues" evidence="5">
    <location>
        <begin position="724"/>
        <end position="737"/>
    </location>
</feature>
<feature type="compositionally biased region" description="Basic residues" evidence="5">
    <location>
        <begin position="547"/>
        <end position="557"/>
    </location>
</feature>
<feature type="compositionally biased region" description="Acidic residues" evidence="5">
    <location>
        <begin position="294"/>
        <end position="306"/>
    </location>
</feature>
<feature type="domain" description="ESF1 RRM" evidence="7">
    <location>
        <begin position="223"/>
        <end position="389"/>
    </location>
</feature>
<keyword evidence="9" id="KW-1185">Reference proteome</keyword>
<feature type="compositionally biased region" description="Basic and acidic residues" evidence="5">
    <location>
        <begin position="596"/>
        <end position="609"/>
    </location>
</feature>
<feature type="compositionally biased region" description="Acidic residues" evidence="5">
    <location>
        <begin position="579"/>
        <end position="588"/>
    </location>
</feature>
<feature type="compositionally biased region" description="Basic and acidic residues" evidence="5">
    <location>
        <begin position="75"/>
        <end position="90"/>
    </location>
</feature>
<evidence type="ECO:0000256" key="1">
    <source>
        <dbReference type="ARBA" id="ARBA00004604"/>
    </source>
</evidence>
<evidence type="ECO:0000256" key="5">
    <source>
        <dbReference type="SAM" id="MobiDB-lite"/>
    </source>
</evidence>
<dbReference type="InterPro" id="IPR012580">
    <property type="entry name" value="NUC153"/>
</dbReference>
<feature type="region of interest" description="Disordered" evidence="5">
    <location>
        <begin position="75"/>
        <end position="217"/>
    </location>
</feature>
<dbReference type="PANTHER" id="PTHR12202">
    <property type="entry name" value="ESF1 HOMOLOG"/>
    <property type="match status" value="1"/>
</dbReference>
<dbReference type="EMBL" id="AZGZ01000003">
    <property type="protein sequence ID" value="KZZ96338.1"/>
    <property type="molecule type" value="Genomic_DNA"/>
</dbReference>
<feature type="compositionally biased region" description="Basic and acidic residues" evidence="5">
    <location>
        <begin position="269"/>
        <end position="293"/>
    </location>
</feature>
<feature type="compositionally biased region" description="Basic and acidic residues" evidence="5">
    <location>
        <begin position="494"/>
        <end position="505"/>
    </location>
</feature>
<gene>
    <name evidence="8" type="ORF">AAP_01111</name>
</gene>
<dbReference type="OrthoDB" id="4206568at2759"/>
<feature type="compositionally biased region" description="Basic residues" evidence="5">
    <location>
        <begin position="780"/>
        <end position="790"/>
    </location>
</feature>
<name>A0A168CA23_9EURO</name>
<evidence type="ECO:0000256" key="3">
    <source>
        <dbReference type="ARBA" id="ARBA00023054"/>
    </source>
</evidence>
<dbReference type="Pfam" id="PF25121">
    <property type="entry name" value="RRM_ESF1"/>
    <property type="match status" value="1"/>
</dbReference>
<feature type="compositionally biased region" description="Acidic residues" evidence="5">
    <location>
        <begin position="193"/>
        <end position="208"/>
    </location>
</feature>
<feature type="compositionally biased region" description="Basic residues" evidence="5">
    <location>
        <begin position="672"/>
        <end position="682"/>
    </location>
</feature>
<dbReference type="InterPro" id="IPR039754">
    <property type="entry name" value="Esf1"/>
</dbReference>
<evidence type="ECO:0000313" key="9">
    <source>
        <dbReference type="Proteomes" id="UP000242877"/>
    </source>
</evidence>
<sequence>MAKKQKTPKGSGSSKNDGAVITDPRFANIQSDPRYRLPSKRNTTVKLDKRFARVLHDEDFSKNAAVDRYGRKLKRDDTKKQLERFYRLEEDEKDESDEEGQKKKKKEKKKRKEKKDKKTAKKEESESESESESSRSSSPSVQSEDDEEVAEESGDDDRIVQRELAKANKRSLDPSYDPARGGGFSESSSSESSSDEDSEEEEEDEVEELEYHQRTGIPLGEVTNRIAVVNLDWDNIRAEDLMVALSSFAPGGKGIEKVTVYPSEFGKERMEREAIEGPPKELFADKHKKKDNDSDSDSDSSDSDDDEKIKEQLLQEDEGKEFDDARLRKYQLERLRYYYAVLTCSSKEVAKHIYDSVDGTEYEASANFFDLRFIPDETSFDDDVPRDECERIPDGYRPSEFVTDALQHSRVKLTWDADDTSRKEAQARAFTGGRKEIDDNDLKAYLGSDSSSDEEEEDEMVEVVDEKTGERKKVSKKEEARRRMRALLGLSESPSKKDKDAKPVGEMEVTFSAGLSSNRKPGSVFENEPEKEETTMERYIRKERERKARRKAKLKAARHGETLPEGSDKEDGGVAADSAPDEAEDLGFDDPFFTAPEHDAKATAAMRKEEKRKKREEREADERAAAAKRAELELLMMDDQAVTGGKAVAADGGAHIKHFDMKEVERAEKQAAKKGKKRSKFNKAREADTSLVPDDFSVNVQDPRFAGLFESHEFAIDPSNPKFKGTEGMKKFLEEGRKRRRGDADSGNADVKKEDDGKKKRKMDDLGIQGDTEDLDKLVQRVKSKTKKSN</sequence>
<feature type="region of interest" description="Disordered" evidence="5">
    <location>
        <begin position="269"/>
        <end position="308"/>
    </location>
</feature>
<evidence type="ECO:0000259" key="7">
    <source>
        <dbReference type="Pfam" id="PF25121"/>
    </source>
</evidence>
<dbReference type="InterPro" id="IPR056750">
    <property type="entry name" value="RRM_ESF1"/>
</dbReference>
<evidence type="ECO:0000256" key="4">
    <source>
        <dbReference type="ARBA" id="ARBA00023242"/>
    </source>
</evidence>
<organism evidence="8 9">
    <name type="scientific">Ascosphaera apis ARSEF 7405</name>
    <dbReference type="NCBI Taxonomy" id="392613"/>
    <lineage>
        <taxon>Eukaryota</taxon>
        <taxon>Fungi</taxon>
        <taxon>Dikarya</taxon>
        <taxon>Ascomycota</taxon>
        <taxon>Pezizomycotina</taxon>
        <taxon>Eurotiomycetes</taxon>
        <taxon>Eurotiomycetidae</taxon>
        <taxon>Onygenales</taxon>
        <taxon>Ascosphaeraceae</taxon>
        <taxon>Ascosphaera</taxon>
    </lineage>
</organism>
<feature type="region of interest" description="Disordered" evidence="5">
    <location>
        <begin position="1"/>
        <end position="41"/>
    </location>
</feature>
<dbReference type="Pfam" id="PF08159">
    <property type="entry name" value="NUC153"/>
    <property type="match status" value="1"/>
</dbReference>
<comment type="caution">
    <text evidence="8">The sequence shown here is derived from an EMBL/GenBank/DDBJ whole genome shotgun (WGS) entry which is preliminary data.</text>
</comment>
<proteinExistence type="inferred from homology"/>
<evidence type="ECO:0000256" key="2">
    <source>
        <dbReference type="ARBA" id="ARBA00009087"/>
    </source>
</evidence>
<keyword evidence="3" id="KW-0175">Coiled coil</keyword>
<feature type="compositionally biased region" description="Acidic residues" evidence="5">
    <location>
        <begin position="451"/>
        <end position="463"/>
    </location>
</feature>
<feature type="compositionally biased region" description="Basic residues" evidence="5">
    <location>
        <begin position="102"/>
        <end position="120"/>
    </location>
</feature>
<dbReference type="GO" id="GO:0032040">
    <property type="term" value="C:small-subunit processome"/>
    <property type="evidence" value="ECO:0007669"/>
    <property type="project" value="EnsemblFungi"/>
</dbReference>
<feature type="region of interest" description="Disordered" evidence="5">
    <location>
        <begin position="446"/>
        <end position="625"/>
    </location>
</feature>
<reference evidence="8 9" key="1">
    <citation type="journal article" date="2016" name="Genome Biol. Evol.">
        <title>Divergent and convergent evolution of fungal pathogenicity.</title>
        <authorList>
            <person name="Shang Y."/>
            <person name="Xiao G."/>
            <person name="Zheng P."/>
            <person name="Cen K."/>
            <person name="Zhan S."/>
            <person name="Wang C."/>
        </authorList>
    </citation>
    <scope>NUCLEOTIDE SEQUENCE [LARGE SCALE GENOMIC DNA]</scope>
    <source>
        <strain evidence="8 9">ARSEF 7405</strain>
    </source>
</reference>
<dbReference type="GO" id="GO:0003723">
    <property type="term" value="F:RNA binding"/>
    <property type="evidence" value="ECO:0007669"/>
    <property type="project" value="EnsemblFungi"/>
</dbReference>
<feature type="compositionally biased region" description="Basic and acidic residues" evidence="5">
    <location>
        <begin position="464"/>
        <end position="481"/>
    </location>
</feature>
<protein>
    <submittedName>
        <fullName evidence="8">Pre-rRNA-processing protein ESF1</fullName>
    </submittedName>
</protein>
<dbReference type="VEuPathDB" id="FungiDB:AAP_01111"/>
<feature type="compositionally biased region" description="Basic and acidic residues" evidence="5">
    <location>
        <begin position="750"/>
        <end position="765"/>
    </location>
</feature>
<feature type="compositionally biased region" description="Basic and acidic residues" evidence="5">
    <location>
        <begin position="532"/>
        <end position="546"/>
    </location>
</feature>
<comment type="subcellular location">
    <subcellularLocation>
        <location evidence="1">Nucleus</location>
        <location evidence="1">Nucleolus</location>
    </subcellularLocation>
</comment>
<dbReference type="Proteomes" id="UP000242877">
    <property type="component" value="Unassembled WGS sequence"/>
</dbReference>
<dbReference type="GO" id="GO:0006364">
    <property type="term" value="P:rRNA processing"/>
    <property type="evidence" value="ECO:0007669"/>
    <property type="project" value="EnsemblFungi"/>
</dbReference>
<dbReference type="AlphaFoldDB" id="A0A168CA23"/>